<proteinExistence type="predicted"/>
<accession>A0A8T1XD50</accession>
<dbReference type="InterPro" id="IPR013955">
    <property type="entry name" value="Rep_factor-A_C"/>
</dbReference>
<evidence type="ECO:0000313" key="3">
    <source>
        <dbReference type="Proteomes" id="UP000694240"/>
    </source>
</evidence>
<dbReference type="PANTHER" id="PTHR47165">
    <property type="entry name" value="OS03G0429900 PROTEIN"/>
    <property type="match status" value="1"/>
</dbReference>
<evidence type="ECO:0000259" key="1">
    <source>
        <dbReference type="Pfam" id="PF08646"/>
    </source>
</evidence>
<organism evidence="2 3">
    <name type="scientific">Arabidopsis thaliana x Arabidopsis arenosa</name>
    <dbReference type="NCBI Taxonomy" id="1240361"/>
    <lineage>
        <taxon>Eukaryota</taxon>
        <taxon>Viridiplantae</taxon>
        <taxon>Streptophyta</taxon>
        <taxon>Embryophyta</taxon>
        <taxon>Tracheophyta</taxon>
        <taxon>Spermatophyta</taxon>
        <taxon>Magnoliopsida</taxon>
        <taxon>eudicotyledons</taxon>
        <taxon>Gunneridae</taxon>
        <taxon>Pentapetalae</taxon>
        <taxon>rosids</taxon>
        <taxon>malvids</taxon>
        <taxon>Brassicales</taxon>
        <taxon>Brassicaceae</taxon>
        <taxon>Camelineae</taxon>
        <taxon>Arabidopsis</taxon>
    </lineage>
</organism>
<protein>
    <submittedName>
        <fullName evidence="2">Nucleic acid-binding OB-fold</fullName>
    </submittedName>
</protein>
<dbReference type="AlphaFoldDB" id="A0A8T1XD50"/>
<comment type="caution">
    <text evidence="2">The sequence shown here is derived from an EMBL/GenBank/DDBJ whole genome shotgun (WGS) entry which is preliminary data.</text>
</comment>
<sequence length="265" mass="29220">MEITATIWAEQAEQAEQLEDKYRVVGSDNIVLIMTSVLIKTYQGAICLSASSGTKFYLSREFDPVTTFRKSYDGGCLVNLGSMIEQAPMNIRCSEPLHSINDIWEFISSDVPQKKTFVCKATITDIVLRKGWNYISCSTCSTKLEKSGSSLNCQKCGKTSQSVGVLSFKIEVIVDDGDDSATLVIFDQDGSQITGTTAEDIKRNSGEEELKGIPKSLRTIIGETYLFALSRVTTTAGLQILKVGTKHYDSSVLQNIVYQEVFNNI</sequence>
<dbReference type="Proteomes" id="UP000694240">
    <property type="component" value="Chromosome 13"/>
</dbReference>
<gene>
    <name evidence="2" type="ORF">ISN45_Aa08g000850</name>
</gene>
<reference evidence="2 3" key="1">
    <citation type="submission" date="2020-12" db="EMBL/GenBank/DDBJ databases">
        <title>Concerted genomic and epigenomic changes stabilize Arabidopsis allopolyploids.</title>
        <authorList>
            <person name="Chen Z."/>
        </authorList>
    </citation>
    <scope>NUCLEOTIDE SEQUENCE [LARGE SCALE GENOMIC DNA]</scope>
    <source>
        <strain evidence="2">Allo738</strain>
        <tissue evidence="2">Leaf</tissue>
    </source>
</reference>
<evidence type="ECO:0000313" key="2">
    <source>
        <dbReference type="EMBL" id="KAG7532396.1"/>
    </source>
</evidence>
<dbReference type="PANTHER" id="PTHR47165:SF4">
    <property type="entry name" value="OS03G0429900 PROTEIN"/>
    <property type="match status" value="1"/>
</dbReference>
<name>A0A8T1XD50_9BRAS</name>
<feature type="domain" description="Replication factor A C-terminal" evidence="1">
    <location>
        <begin position="117"/>
        <end position="229"/>
    </location>
</feature>
<keyword evidence="3" id="KW-1185">Reference proteome</keyword>
<dbReference type="EMBL" id="JAEFBK010000013">
    <property type="protein sequence ID" value="KAG7532396.1"/>
    <property type="molecule type" value="Genomic_DNA"/>
</dbReference>
<dbReference type="Pfam" id="PF08646">
    <property type="entry name" value="Rep_fac-A_C"/>
    <property type="match status" value="1"/>
</dbReference>